<feature type="domain" description="Fimbrial-type adhesion" evidence="2">
    <location>
        <begin position="31"/>
        <end position="166"/>
    </location>
</feature>
<dbReference type="Gene3D" id="2.60.40.1090">
    <property type="entry name" value="Fimbrial-type adhesion domain"/>
    <property type="match status" value="1"/>
</dbReference>
<proteinExistence type="predicted"/>
<sequence length="167" mass="18246">MIKILPFILSPLLLFTALSAQAAQIGDQSVIRFGGTLRAMTICRVNNDLMITADFKNVGINKLDTEVYSLPLSYTLDCPGINPANTLRMIFMTSRPSVSDPSAIESDVSGLLVRILKDGQPLKLNTFFNIDDVTQQPKLEAQLVKVPGTDLTQSPFRATGTLVAEYL</sequence>
<dbReference type="SUPFAM" id="SSF49401">
    <property type="entry name" value="Bacterial adhesins"/>
    <property type="match status" value="1"/>
</dbReference>
<dbReference type="RefSeq" id="WP_108656114.1">
    <property type="nucleotide sequence ID" value="NZ_CP028956.1"/>
</dbReference>
<organism evidence="3 4">
    <name type="scientific">Morganella morganii</name>
    <name type="common">Proteus morganii</name>
    <dbReference type="NCBI Taxonomy" id="582"/>
    <lineage>
        <taxon>Bacteria</taxon>
        <taxon>Pseudomonadati</taxon>
        <taxon>Pseudomonadota</taxon>
        <taxon>Gammaproteobacteria</taxon>
        <taxon>Enterobacterales</taxon>
        <taxon>Morganellaceae</taxon>
        <taxon>Morganella</taxon>
    </lineage>
</organism>
<protein>
    <submittedName>
        <fullName evidence="3">Pilus assembly protein</fullName>
    </submittedName>
</protein>
<dbReference type="InterPro" id="IPR036937">
    <property type="entry name" value="Adhesion_dom_fimbrial_sf"/>
</dbReference>
<dbReference type="InterPro" id="IPR008966">
    <property type="entry name" value="Adhesion_dom_sf"/>
</dbReference>
<evidence type="ECO:0000313" key="4">
    <source>
        <dbReference type="Proteomes" id="UP000244682"/>
    </source>
</evidence>
<evidence type="ECO:0000313" key="3">
    <source>
        <dbReference type="EMBL" id="AWC93763.1"/>
    </source>
</evidence>
<keyword evidence="1" id="KW-0732">Signal</keyword>
<dbReference type="EMBL" id="CP028956">
    <property type="protein sequence ID" value="AWC93763.1"/>
    <property type="molecule type" value="Genomic_DNA"/>
</dbReference>
<reference evidence="3 4" key="1">
    <citation type="submission" date="2018-04" db="EMBL/GenBank/DDBJ databases">
        <title>Whole genome sequencing of Morganella morganii AR_0133.</title>
        <authorList>
            <person name="Conlan S."/>
            <person name="Thomas P.J."/>
            <person name="Mullikin J."/>
            <person name="Frank K.M."/>
            <person name="Segre J.A."/>
        </authorList>
    </citation>
    <scope>NUCLEOTIDE SEQUENCE [LARGE SCALE GENOMIC DNA]</scope>
    <source>
        <strain evidence="3 4">AR_0133</strain>
    </source>
</reference>
<name>A0AAU8ZLF7_MORMO</name>
<evidence type="ECO:0000256" key="1">
    <source>
        <dbReference type="SAM" id="SignalP"/>
    </source>
</evidence>
<dbReference type="Proteomes" id="UP000244682">
    <property type="component" value="Chromosome"/>
</dbReference>
<dbReference type="GO" id="GO:0007155">
    <property type="term" value="P:cell adhesion"/>
    <property type="evidence" value="ECO:0007669"/>
    <property type="project" value="InterPro"/>
</dbReference>
<accession>A0AAU8ZLF7</accession>
<gene>
    <name evidence="3" type="ORF">AM380_09020</name>
</gene>
<feature type="signal peptide" evidence="1">
    <location>
        <begin position="1"/>
        <end position="22"/>
    </location>
</feature>
<dbReference type="GO" id="GO:0009289">
    <property type="term" value="C:pilus"/>
    <property type="evidence" value="ECO:0007669"/>
    <property type="project" value="InterPro"/>
</dbReference>
<evidence type="ECO:0000259" key="2">
    <source>
        <dbReference type="Pfam" id="PF00419"/>
    </source>
</evidence>
<dbReference type="InterPro" id="IPR000259">
    <property type="entry name" value="Adhesion_dom_fimbrial"/>
</dbReference>
<dbReference type="AlphaFoldDB" id="A0AAU8ZLF7"/>
<feature type="chain" id="PRO_5044020826" evidence="1">
    <location>
        <begin position="23"/>
        <end position="167"/>
    </location>
</feature>
<dbReference type="Pfam" id="PF00419">
    <property type="entry name" value="Fimbrial"/>
    <property type="match status" value="1"/>
</dbReference>